<protein>
    <submittedName>
        <fullName evidence="2">Uncharacterized protein</fullName>
    </submittedName>
</protein>
<dbReference type="EMBL" id="LRPO01000003">
    <property type="protein sequence ID" value="KWZ82898.1"/>
    <property type="molecule type" value="Genomic_DNA"/>
</dbReference>
<dbReference type="Proteomes" id="UP000070092">
    <property type="component" value="Unassembled WGS sequence"/>
</dbReference>
<name>A0A133KTK9_BIFBI</name>
<proteinExistence type="predicted"/>
<dbReference type="AlphaFoldDB" id="A0A133KTK9"/>
<organism evidence="2 3">
    <name type="scientific">Bifidobacterium bifidum</name>
    <dbReference type="NCBI Taxonomy" id="1681"/>
    <lineage>
        <taxon>Bacteria</taxon>
        <taxon>Bacillati</taxon>
        <taxon>Actinomycetota</taxon>
        <taxon>Actinomycetes</taxon>
        <taxon>Bifidobacteriales</taxon>
        <taxon>Bifidobacteriaceae</taxon>
        <taxon>Bifidobacterium</taxon>
    </lineage>
</organism>
<evidence type="ECO:0000313" key="2">
    <source>
        <dbReference type="EMBL" id="KWZ82898.1"/>
    </source>
</evidence>
<gene>
    <name evidence="2" type="ORF">HMPREF3196_00156</name>
</gene>
<reference evidence="2 3" key="1">
    <citation type="submission" date="2016-01" db="EMBL/GenBank/DDBJ databases">
        <authorList>
            <person name="Oliw E.H."/>
        </authorList>
    </citation>
    <scope>NUCLEOTIDE SEQUENCE [LARGE SCALE GENOMIC DNA]</scope>
    <source>
        <strain evidence="2 3">MJR8628B</strain>
    </source>
</reference>
<sequence>MRVPSRGVRYFSAAAGEIANPPADRPIPDSTGCSGPHRYR</sequence>
<evidence type="ECO:0000313" key="3">
    <source>
        <dbReference type="Proteomes" id="UP000070092"/>
    </source>
</evidence>
<feature type="region of interest" description="Disordered" evidence="1">
    <location>
        <begin position="18"/>
        <end position="40"/>
    </location>
</feature>
<evidence type="ECO:0000256" key="1">
    <source>
        <dbReference type="SAM" id="MobiDB-lite"/>
    </source>
</evidence>
<accession>A0A133KTK9</accession>
<comment type="caution">
    <text evidence="2">The sequence shown here is derived from an EMBL/GenBank/DDBJ whole genome shotgun (WGS) entry which is preliminary data.</text>
</comment>